<dbReference type="EMBL" id="CAJOBJ010000464">
    <property type="protein sequence ID" value="CAF3824382.1"/>
    <property type="molecule type" value="Genomic_DNA"/>
</dbReference>
<dbReference type="EMBL" id="CAJNOV010009084">
    <property type="protein sequence ID" value="CAF1349813.1"/>
    <property type="molecule type" value="Genomic_DNA"/>
</dbReference>
<dbReference type="PROSITE" id="PS00018">
    <property type="entry name" value="EF_HAND_1"/>
    <property type="match status" value="2"/>
</dbReference>
<dbReference type="SUPFAM" id="SSF47473">
    <property type="entry name" value="EF-hand"/>
    <property type="match status" value="1"/>
</dbReference>
<dbReference type="EMBL" id="CAJNRE010018820">
    <property type="protein sequence ID" value="CAF2179984.1"/>
    <property type="molecule type" value="Genomic_DNA"/>
</dbReference>
<dbReference type="Pfam" id="PF13499">
    <property type="entry name" value="EF-hand_7"/>
    <property type="match status" value="1"/>
</dbReference>
<gene>
    <name evidence="8" type="ORF">BYL167_LOCUS2631</name>
    <name evidence="5" type="ORF">CJN711_LOCUS19363</name>
    <name evidence="10" type="ORF">GIL414_LOCUS2416</name>
    <name evidence="6" type="ORF">KQP761_LOCUS9157</name>
    <name evidence="7" type="ORF">MBJ925_LOCUS34301</name>
    <name evidence="9" type="ORF">SMN809_LOCUS1769</name>
</gene>
<dbReference type="Proteomes" id="UP000663824">
    <property type="component" value="Unassembled WGS sequence"/>
</dbReference>
<evidence type="ECO:0000313" key="7">
    <source>
        <dbReference type="EMBL" id="CAF2179984.1"/>
    </source>
</evidence>
<dbReference type="PROSITE" id="PS50222">
    <property type="entry name" value="EF_HAND_2"/>
    <property type="match status" value="3"/>
</dbReference>
<evidence type="ECO:0000313" key="6">
    <source>
        <dbReference type="EMBL" id="CAF1389787.1"/>
    </source>
</evidence>
<feature type="domain" description="EF-hand" evidence="4">
    <location>
        <begin position="120"/>
        <end position="155"/>
    </location>
</feature>
<evidence type="ECO:0000256" key="3">
    <source>
        <dbReference type="ARBA" id="ARBA00022837"/>
    </source>
</evidence>
<sequence>MTTKRTIEDNLLQEEFDKLDKDKTGKISAVDFRQFIVHGAHLKFFHPSTIDIYIAELSHETGWINFERFKEFVTLDTSKFKNSLITIELKQAFNEVDTNKDGFISPQEARLGITLAGQRISGSHFSRIAHMFDDNGDGKMSFEEFSTNIMKLFNE</sequence>
<evidence type="ECO:0000313" key="8">
    <source>
        <dbReference type="EMBL" id="CAF3794388.1"/>
    </source>
</evidence>
<evidence type="ECO:0000313" key="11">
    <source>
        <dbReference type="Proteomes" id="UP000663824"/>
    </source>
</evidence>
<name>A0A816Z151_9BILA</name>
<evidence type="ECO:0000313" key="5">
    <source>
        <dbReference type="EMBL" id="CAF1349813.1"/>
    </source>
</evidence>
<dbReference type="OrthoDB" id="26525at2759"/>
<dbReference type="InterPro" id="IPR002048">
    <property type="entry name" value="EF_hand_dom"/>
</dbReference>
<feature type="domain" description="EF-hand" evidence="4">
    <location>
        <begin position="84"/>
        <end position="119"/>
    </location>
</feature>
<dbReference type="Proteomes" id="UP000663834">
    <property type="component" value="Unassembled WGS sequence"/>
</dbReference>
<evidence type="ECO:0000313" key="9">
    <source>
        <dbReference type="EMBL" id="CAF3811812.1"/>
    </source>
</evidence>
<keyword evidence="3" id="KW-0106">Calcium</keyword>
<dbReference type="Proteomes" id="UP000681720">
    <property type="component" value="Unassembled WGS sequence"/>
</dbReference>
<dbReference type="Gene3D" id="1.10.238.10">
    <property type="entry name" value="EF-hand"/>
    <property type="match status" value="1"/>
</dbReference>
<evidence type="ECO:0000256" key="2">
    <source>
        <dbReference type="ARBA" id="ARBA00022737"/>
    </source>
</evidence>
<dbReference type="Proteomes" id="UP000681967">
    <property type="component" value="Unassembled WGS sequence"/>
</dbReference>
<dbReference type="Pfam" id="PF13405">
    <property type="entry name" value="EF-hand_6"/>
    <property type="match status" value="1"/>
</dbReference>
<comment type="caution">
    <text evidence="7">The sequence shown here is derived from an EMBL/GenBank/DDBJ whole genome shotgun (WGS) entry which is preliminary data.</text>
</comment>
<accession>A0A816Z151</accession>
<dbReference type="InterPro" id="IPR039647">
    <property type="entry name" value="EF_hand_pair_protein_CML-like"/>
</dbReference>
<dbReference type="InterPro" id="IPR018247">
    <property type="entry name" value="EF_Hand_1_Ca_BS"/>
</dbReference>
<evidence type="ECO:0000259" key="4">
    <source>
        <dbReference type="PROSITE" id="PS50222"/>
    </source>
</evidence>
<protein>
    <recommendedName>
        <fullName evidence="4">EF-hand domain-containing protein</fullName>
    </recommendedName>
</protein>
<dbReference type="EMBL" id="CAJOBH010000468">
    <property type="protein sequence ID" value="CAF3794388.1"/>
    <property type="molecule type" value="Genomic_DNA"/>
</dbReference>
<evidence type="ECO:0000256" key="1">
    <source>
        <dbReference type="ARBA" id="ARBA00022723"/>
    </source>
</evidence>
<dbReference type="Proteomes" id="UP000676336">
    <property type="component" value="Unassembled WGS sequence"/>
</dbReference>
<dbReference type="InterPro" id="IPR011992">
    <property type="entry name" value="EF-hand-dom_pair"/>
</dbReference>
<proteinExistence type="predicted"/>
<dbReference type="Proteomes" id="UP000663855">
    <property type="component" value="Unassembled WGS sequence"/>
</dbReference>
<feature type="domain" description="EF-hand" evidence="4">
    <location>
        <begin position="7"/>
        <end position="42"/>
    </location>
</feature>
<dbReference type="AlphaFoldDB" id="A0A816Z151"/>
<organism evidence="7 11">
    <name type="scientific">Rotaria magnacalcarata</name>
    <dbReference type="NCBI Taxonomy" id="392030"/>
    <lineage>
        <taxon>Eukaryota</taxon>
        <taxon>Metazoa</taxon>
        <taxon>Spiralia</taxon>
        <taxon>Gnathifera</taxon>
        <taxon>Rotifera</taxon>
        <taxon>Eurotatoria</taxon>
        <taxon>Bdelloidea</taxon>
        <taxon>Philodinida</taxon>
        <taxon>Philodinidae</taxon>
        <taxon>Rotaria</taxon>
    </lineage>
</organism>
<dbReference type="SMART" id="SM00054">
    <property type="entry name" value="EFh"/>
    <property type="match status" value="3"/>
</dbReference>
<dbReference type="CDD" id="cd00051">
    <property type="entry name" value="EFh"/>
    <property type="match status" value="1"/>
</dbReference>
<evidence type="ECO:0000313" key="10">
    <source>
        <dbReference type="EMBL" id="CAF3824382.1"/>
    </source>
</evidence>
<dbReference type="EMBL" id="CAJNOW010003622">
    <property type="protein sequence ID" value="CAF1389787.1"/>
    <property type="molecule type" value="Genomic_DNA"/>
</dbReference>
<dbReference type="PANTHER" id="PTHR10891">
    <property type="entry name" value="EF-HAND CALCIUM-BINDING DOMAIN CONTAINING PROTEIN"/>
    <property type="match status" value="1"/>
</dbReference>
<keyword evidence="1" id="KW-0479">Metal-binding</keyword>
<reference evidence="7" key="1">
    <citation type="submission" date="2021-02" db="EMBL/GenBank/DDBJ databases">
        <authorList>
            <person name="Nowell W R."/>
        </authorList>
    </citation>
    <scope>NUCLEOTIDE SEQUENCE</scope>
</reference>
<keyword evidence="2" id="KW-0677">Repeat</keyword>
<dbReference type="GO" id="GO:0005509">
    <property type="term" value="F:calcium ion binding"/>
    <property type="evidence" value="ECO:0007669"/>
    <property type="project" value="InterPro"/>
</dbReference>
<dbReference type="EMBL" id="CAJOBI010000289">
    <property type="protein sequence ID" value="CAF3811812.1"/>
    <property type="molecule type" value="Genomic_DNA"/>
</dbReference>